<accession>A0ACC1S3K6</accession>
<sequence>MLNHLARVAVSLVCDGDRLPEYDVKALDDKTAACYVASEAGKAFSIVYENRLSHGLLVRIHFDGTLVGSFYSAPGSDYVVSGAQISPTLERPFVFSRPALIGRDTAEGPEYYKSSYSGMIQVEFHRYAAVWECESVESVTTGSLTPVLDTSKGTGMHRIRLGDAMTSTSRPSIQGHLLDPIGNPYARFIFNYCPRETLRGSQVLTLPRPLHHGIGEPTTPTDSLKSEPNTPISGGVSRYSGSPRSATGDRPMHMFKGSTPNLLDALTSNPIVVPEMILSALGISASIGSADTWDAFEEYDLTCESNSTAECSIFVPSGKHYIIMCHNCLDSVFIILEVFIDGISMGTFPVSSGAKFSVAHHSSKPESRPLRFSEEMRTVGEIELVAKYIRFVPGDDRRSNAAEEIAHLVPLARFIVHYTTIESEQLAWDLSLNEPVSESDFSAYYLPESSALKNHKKPVQQSNQGSQGPPSGSDSLAGLVNDLTAFKAS</sequence>
<protein>
    <submittedName>
        <fullName evidence="1">Uncharacterized protein</fullName>
    </submittedName>
</protein>
<evidence type="ECO:0000313" key="1">
    <source>
        <dbReference type="EMBL" id="KAJ3531334.1"/>
    </source>
</evidence>
<gene>
    <name evidence="1" type="ORF">NM688_g7591</name>
</gene>
<dbReference type="Proteomes" id="UP001148662">
    <property type="component" value="Unassembled WGS sequence"/>
</dbReference>
<reference evidence="1" key="1">
    <citation type="submission" date="2022-07" db="EMBL/GenBank/DDBJ databases">
        <title>Genome Sequence of Phlebia brevispora.</title>
        <authorList>
            <person name="Buettner E."/>
        </authorList>
    </citation>
    <scope>NUCLEOTIDE SEQUENCE</scope>
    <source>
        <strain evidence="1">MPL23</strain>
    </source>
</reference>
<comment type="caution">
    <text evidence="1">The sequence shown here is derived from an EMBL/GenBank/DDBJ whole genome shotgun (WGS) entry which is preliminary data.</text>
</comment>
<dbReference type="EMBL" id="JANHOG010001808">
    <property type="protein sequence ID" value="KAJ3531334.1"/>
    <property type="molecule type" value="Genomic_DNA"/>
</dbReference>
<organism evidence="1 2">
    <name type="scientific">Phlebia brevispora</name>
    <dbReference type="NCBI Taxonomy" id="194682"/>
    <lineage>
        <taxon>Eukaryota</taxon>
        <taxon>Fungi</taxon>
        <taxon>Dikarya</taxon>
        <taxon>Basidiomycota</taxon>
        <taxon>Agaricomycotina</taxon>
        <taxon>Agaricomycetes</taxon>
        <taxon>Polyporales</taxon>
        <taxon>Meruliaceae</taxon>
        <taxon>Phlebia</taxon>
    </lineage>
</organism>
<name>A0ACC1S3K6_9APHY</name>
<proteinExistence type="predicted"/>
<keyword evidence="2" id="KW-1185">Reference proteome</keyword>
<evidence type="ECO:0000313" key="2">
    <source>
        <dbReference type="Proteomes" id="UP001148662"/>
    </source>
</evidence>